<dbReference type="Gene3D" id="3.40.50.720">
    <property type="entry name" value="NAD(P)-binding Rossmann-like Domain"/>
    <property type="match status" value="1"/>
</dbReference>
<dbReference type="SUPFAM" id="SSF51735">
    <property type="entry name" value="NAD(P)-binding Rossmann-fold domains"/>
    <property type="match status" value="1"/>
</dbReference>
<dbReference type="CDD" id="cd05233">
    <property type="entry name" value="SDR_c"/>
    <property type="match status" value="1"/>
</dbReference>
<comment type="caution">
    <text evidence="4">The sequence shown here is derived from an EMBL/GenBank/DDBJ whole genome shotgun (WGS) entry which is preliminary data.</text>
</comment>
<dbReference type="PANTHER" id="PTHR43639">
    <property type="entry name" value="OXIDOREDUCTASE, SHORT-CHAIN DEHYDROGENASE/REDUCTASE FAMILY (AFU_ORTHOLOGUE AFUA_5G02870)"/>
    <property type="match status" value="1"/>
</dbReference>
<evidence type="ECO:0000313" key="5">
    <source>
        <dbReference type="Proteomes" id="UP000321532"/>
    </source>
</evidence>
<dbReference type="SMART" id="SM00822">
    <property type="entry name" value="PKS_KR"/>
    <property type="match status" value="1"/>
</dbReference>
<keyword evidence="2" id="KW-0560">Oxidoreductase</keyword>
<dbReference type="PANTHER" id="PTHR43639:SF1">
    <property type="entry name" value="SHORT-CHAIN DEHYDROGENASE_REDUCTASE FAMILY PROTEIN"/>
    <property type="match status" value="1"/>
</dbReference>
<dbReference type="PRINTS" id="PR00081">
    <property type="entry name" value="GDHRDH"/>
</dbReference>
<dbReference type="PROSITE" id="PS00061">
    <property type="entry name" value="ADH_SHORT"/>
    <property type="match status" value="1"/>
</dbReference>
<evidence type="ECO:0000256" key="2">
    <source>
        <dbReference type="ARBA" id="ARBA00023002"/>
    </source>
</evidence>
<dbReference type="Pfam" id="PF13561">
    <property type="entry name" value="adh_short_C2"/>
    <property type="match status" value="1"/>
</dbReference>
<dbReference type="PRINTS" id="PR00080">
    <property type="entry name" value="SDRFAMILY"/>
</dbReference>
<accession>A0A512B0L0</accession>
<dbReference type="InterPro" id="IPR057326">
    <property type="entry name" value="KR_dom"/>
</dbReference>
<dbReference type="GO" id="GO:0016491">
    <property type="term" value="F:oxidoreductase activity"/>
    <property type="evidence" value="ECO:0007669"/>
    <property type="project" value="UniProtKB-KW"/>
</dbReference>
<sequence length="266" mass="28434">MAANSFGLQRNGLAAYVLFSTSRWMRFKDKVCLITGGSSGIGRATSLQLAAEGGKVAILSRTAQEGNAVVDEISKAGGEAVFIKTDVGIPSDIQAAVNTIMGKWQRIDILVNNAAIMTFKPLVELSVEEWDMVMAVNLRSVFLFSKYCLPHMKQGAIVNVSSVHAHDTTANVIPYAASKGAMEAFTRGMSREYDSDQVRINNVAPGAVDTPMLWSNPNVINGTEKVTGTIGKPEDIAAAICFLASEEARYINGTTLVADGGRLNTL</sequence>
<feature type="domain" description="Ketoreductase" evidence="3">
    <location>
        <begin position="30"/>
        <end position="206"/>
    </location>
</feature>
<gene>
    <name evidence="4" type="ORF">AAE02nite_31590</name>
</gene>
<dbReference type="AlphaFoldDB" id="A0A512B0L0"/>
<dbReference type="InterPro" id="IPR036291">
    <property type="entry name" value="NAD(P)-bd_dom_sf"/>
</dbReference>
<evidence type="ECO:0000313" key="4">
    <source>
        <dbReference type="EMBL" id="GEO05495.1"/>
    </source>
</evidence>
<dbReference type="InterPro" id="IPR020904">
    <property type="entry name" value="Sc_DH/Rdtase_CS"/>
</dbReference>
<evidence type="ECO:0000259" key="3">
    <source>
        <dbReference type="SMART" id="SM00822"/>
    </source>
</evidence>
<reference evidence="4 5" key="1">
    <citation type="submission" date="2019-07" db="EMBL/GenBank/DDBJ databases">
        <title>Whole genome shotgun sequence of Adhaeribacter aerolatus NBRC 106133.</title>
        <authorList>
            <person name="Hosoyama A."/>
            <person name="Uohara A."/>
            <person name="Ohji S."/>
            <person name="Ichikawa N."/>
        </authorList>
    </citation>
    <scope>NUCLEOTIDE SEQUENCE [LARGE SCALE GENOMIC DNA]</scope>
    <source>
        <strain evidence="4 5">NBRC 106133</strain>
    </source>
</reference>
<name>A0A512B0L0_9BACT</name>
<dbReference type="InterPro" id="IPR002347">
    <property type="entry name" value="SDR_fam"/>
</dbReference>
<dbReference type="EMBL" id="BJYS01000024">
    <property type="protein sequence ID" value="GEO05495.1"/>
    <property type="molecule type" value="Genomic_DNA"/>
</dbReference>
<dbReference type="FunFam" id="3.40.50.720:FF:000084">
    <property type="entry name" value="Short-chain dehydrogenase reductase"/>
    <property type="match status" value="1"/>
</dbReference>
<evidence type="ECO:0000256" key="1">
    <source>
        <dbReference type="ARBA" id="ARBA00006484"/>
    </source>
</evidence>
<proteinExistence type="inferred from homology"/>
<comment type="similarity">
    <text evidence="1">Belongs to the short-chain dehydrogenases/reductases (SDR) family.</text>
</comment>
<dbReference type="RefSeq" id="WP_246151091.1">
    <property type="nucleotide sequence ID" value="NZ_BJYS01000024.1"/>
</dbReference>
<keyword evidence="5" id="KW-1185">Reference proteome</keyword>
<dbReference type="Proteomes" id="UP000321532">
    <property type="component" value="Unassembled WGS sequence"/>
</dbReference>
<protein>
    <submittedName>
        <fullName evidence="4">Short-chain dehydrogenase</fullName>
    </submittedName>
</protein>
<organism evidence="4 5">
    <name type="scientific">Adhaeribacter aerolatus</name>
    <dbReference type="NCBI Taxonomy" id="670289"/>
    <lineage>
        <taxon>Bacteria</taxon>
        <taxon>Pseudomonadati</taxon>
        <taxon>Bacteroidota</taxon>
        <taxon>Cytophagia</taxon>
        <taxon>Cytophagales</taxon>
        <taxon>Hymenobacteraceae</taxon>
        <taxon>Adhaeribacter</taxon>
    </lineage>
</organism>